<name>A0A0V0GVV8_SOLCH</name>
<protein>
    <submittedName>
        <fullName evidence="1">Putative ovule protein</fullName>
    </submittedName>
</protein>
<evidence type="ECO:0000313" key="1">
    <source>
        <dbReference type="EMBL" id="JAP12252.1"/>
    </source>
</evidence>
<dbReference type="AlphaFoldDB" id="A0A0V0GVV8"/>
<proteinExistence type="predicted"/>
<sequence length="61" mass="7024">MHILISRKGGDLGIKLEIHICREISYVITKNEKELGNVERKKEQKQEIGTDLCVDGERFVL</sequence>
<feature type="non-terminal residue" evidence="1">
    <location>
        <position position="61"/>
    </location>
</feature>
<dbReference type="EMBL" id="GEDG01029890">
    <property type="protein sequence ID" value="JAP12252.1"/>
    <property type="molecule type" value="Transcribed_RNA"/>
</dbReference>
<accession>A0A0V0GVV8</accession>
<reference evidence="1" key="1">
    <citation type="submission" date="2015-12" db="EMBL/GenBank/DDBJ databases">
        <title>Gene expression during late stages of embryo sac development: a critical building block for successful pollen-pistil interactions.</title>
        <authorList>
            <person name="Liu Y."/>
            <person name="Joly V."/>
            <person name="Sabar M."/>
            <person name="Matton D.P."/>
        </authorList>
    </citation>
    <scope>NUCLEOTIDE SEQUENCE</scope>
</reference>
<organism evidence="1">
    <name type="scientific">Solanum chacoense</name>
    <name type="common">Chaco potato</name>
    <dbReference type="NCBI Taxonomy" id="4108"/>
    <lineage>
        <taxon>Eukaryota</taxon>
        <taxon>Viridiplantae</taxon>
        <taxon>Streptophyta</taxon>
        <taxon>Embryophyta</taxon>
        <taxon>Tracheophyta</taxon>
        <taxon>Spermatophyta</taxon>
        <taxon>Magnoliopsida</taxon>
        <taxon>eudicotyledons</taxon>
        <taxon>Gunneridae</taxon>
        <taxon>Pentapetalae</taxon>
        <taxon>asterids</taxon>
        <taxon>lamiids</taxon>
        <taxon>Solanales</taxon>
        <taxon>Solanaceae</taxon>
        <taxon>Solanoideae</taxon>
        <taxon>Solaneae</taxon>
        <taxon>Solanum</taxon>
    </lineage>
</organism>